<keyword evidence="5" id="KW-0175">Coiled coil</keyword>
<evidence type="ECO:0000256" key="1">
    <source>
        <dbReference type="ARBA" id="ARBA00004141"/>
    </source>
</evidence>
<dbReference type="Proteomes" id="UP000001699">
    <property type="component" value="Unassembled WGS sequence"/>
</dbReference>
<dbReference type="GO" id="GO:0046873">
    <property type="term" value="F:metal ion transmembrane transporter activity"/>
    <property type="evidence" value="ECO:0007669"/>
    <property type="project" value="InterPro"/>
</dbReference>
<evidence type="ECO:0000313" key="7">
    <source>
        <dbReference type="EMBL" id="EDP49076.1"/>
    </source>
</evidence>
<feature type="transmembrane region" description="Helical" evidence="6">
    <location>
        <begin position="469"/>
        <end position="488"/>
    </location>
</feature>
<dbReference type="GO" id="GO:0016020">
    <property type="term" value="C:membrane"/>
    <property type="evidence" value="ECO:0007669"/>
    <property type="project" value="UniProtKB-SubCell"/>
</dbReference>
<sequence length="666" mass="75224">MRDEYAQAILSYSQQSVTRSLYAGVHFENLARYLQQPYEAQVPDLVANKHDANIDPVFNFVTFYNLDPSTDIRETYISSPDVFESKAKELADSPYGRLIFMRGHPSPEWLLTIGATYQVDPEFFRRHLDFRHGLRDHYSLPSLPSTLSTALTLRVATIGASVAKTKTDSEQDTIEILREENKLRLNEYREKLKSLTQMKLGDSIVRDLSIHDLQQFSIEQDISLYVGTCGAGWFALIWLDTTSNWKEGATSFLTSPLRTGSWMISSVPVIQHRAGLALRQPHKLRERAAEEADTDGPKPSERMVQSACLLHLDYGLDLDKALAAGNSFYALHEILVFAAFSENQFLNMLETKLLNELDPTFLVHQKNPTLSNLLYHQRILDRHIQRIKDNLAAFKGNGSLGWPRSALEPGKQRIVDDVAETLIGDYQYLLSRSLTLSGQCSRGMQVVMNNAMIKESRDAMSQAEGVVKLTRLAFIFVPLTFTASFFGMNFAQFGQGHLSLWIWFVVSTPVFILSLLLMRRKRNRYSTYTTTTKCHAGKKTAEIAEDIEQSLIQNAARQASQHSSEMTQTEEEINGYAVRAAQLANDIKDLTNQPVFWVVISYKDPPVLSTRSGSCGAGELWKRSDRLVENYSDKPGEDSFPDRNIHGIGSSIASLDPGKFRLSPRW</sequence>
<accession>B0YAN3</accession>
<comment type="subcellular location">
    <subcellularLocation>
        <location evidence="1">Membrane</location>
        <topology evidence="1">Multi-pass membrane protein</topology>
    </subcellularLocation>
</comment>
<evidence type="ECO:0000256" key="6">
    <source>
        <dbReference type="SAM" id="Phobius"/>
    </source>
</evidence>
<dbReference type="VEuPathDB" id="FungiDB:AFUB_085260"/>
<feature type="transmembrane region" description="Helical" evidence="6">
    <location>
        <begin position="500"/>
        <end position="518"/>
    </location>
</feature>
<dbReference type="OrthoDB" id="3231000at2759"/>
<dbReference type="AlphaFoldDB" id="B0YAN3"/>
<evidence type="ECO:0000256" key="5">
    <source>
        <dbReference type="SAM" id="Coils"/>
    </source>
</evidence>
<keyword evidence="2 6" id="KW-0812">Transmembrane</keyword>
<dbReference type="SUPFAM" id="SSF144083">
    <property type="entry name" value="Magnesium transport protein CorA, transmembrane region"/>
    <property type="match status" value="1"/>
</dbReference>
<proteinExistence type="predicted"/>
<name>B0YAN3_ASPFC</name>
<evidence type="ECO:0000313" key="8">
    <source>
        <dbReference type="Proteomes" id="UP000001699"/>
    </source>
</evidence>
<reference evidence="7 8" key="1">
    <citation type="journal article" date="2008" name="PLoS Genet.">
        <title>Genomic islands in the pathogenic filamentous fungus Aspergillus fumigatus.</title>
        <authorList>
            <person name="Fedorova N.D."/>
            <person name="Khaldi N."/>
            <person name="Joardar V.S."/>
            <person name="Maiti R."/>
            <person name="Amedeo P."/>
            <person name="Anderson M.J."/>
            <person name="Crabtree J."/>
            <person name="Silva J.C."/>
            <person name="Badger J.H."/>
            <person name="Albarraq A."/>
            <person name="Angiuoli S."/>
            <person name="Bussey H."/>
            <person name="Bowyer P."/>
            <person name="Cotty P.J."/>
            <person name="Dyer P.S."/>
            <person name="Egan A."/>
            <person name="Galens K."/>
            <person name="Fraser-Liggett C.M."/>
            <person name="Haas B.J."/>
            <person name="Inman J.M."/>
            <person name="Kent R."/>
            <person name="Lemieux S."/>
            <person name="Malavazi I."/>
            <person name="Orvis J."/>
            <person name="Roemer T."/>
            <person name="Ronning C.M."/>
            <person name="Sundaram J.P."/>
            <person name="Sutton G."/>
            <person name="Turner G."/>
            <person name="Venter J.C."/>
            <person name="White O.R."/>
            <person name="Whitty B.R."/>
            <person name="Youngman P."/>
            <person name="Wolfe K.H."/>
            <person name="Goldman G.H."/>
            <person name="Wortman J.R."/>
            <person name="Jiang B."/>
            <person name="Denning D.W."/>
            <person name="Nierman W.C."/>
        </authorList>
    </citation>
    <scope>NUCLEOTIDE SEQUENCE [LARGE SCALE GENOMIC DNA]</scope>
    <source>
        <strain evidence="8">CBS 144.89 / FGSC A1163 / CEA10</strain>
    </source>
</reference>
<evidence type="ECO:0000256" key="2">
    <source>
        <dbReference type="ARBA" id="ARBA00022692"/>
    </source>
</evidence>
<organism evidence="7 8">
    <name type="scientific">Aspergillus fumigatus (strain CBS 144.89 / FGSC A1163 / CEA10)</name>
    <name type="common">Neosartorya fumigata</name>
    <dbReference type="NCBI Taxonomy" id="451804"/>
    <lineage>
        <taxon>Eukaryota</taxon>
        <taxon>Fungi</taxon>
        <taxon>Dikarya</taxon>
        <taxon>Ascomycota</taxon>
        <taxon>Pezizomycotina</taxon>
        <taxon>Eurotiomycetes</taxon>
        <taxon>Eurotiomycetidae</taxon>
        <taxon>Eurotiales</taxon>
        <taxon>Aspergillaceae</taxon>
        <taxon>Aspergillus</taxon>
        <taxon>Aspergillus subgen. Fumigati</taxon>
    </lineage>
</organism>
<gene>
    <name evidence="7" type="ORF">AFUB_085260</name>
</gene>
<dbReference type="HOGENOM" id="CLU_023638_0_0_1"/>
<evidence type="ECO:0000256" key="4">
    <source>
        <dbReference type="ARBA" id="ARBA00023136"/>
    </source>
</evidence>
<dbReference type="Gene3D" id="1.20.58.340">
    <property type="entry name" value="Magnesium transport protein CorA, transmembrane region"/>
    <property type="match status" value="1"/>
</dbReference>
<protein>
    <recommendedName>
        <fullName evidence="9">CorA family metal ion transporter</fullName>
    </recommendedName>
</protein>
<evidence type="ECO:0000256" key="3">
    <source>
        <dbReference type="ARBA" id="ARBA00022989"/>
    </source>
</evidence>
<feature type="coiled-coil region" evidence="5">
    <location>
        <begin position="552"/>
        <end position="593"/>
    </location>
</feature>
<keyword evidence="3 6" id="KW-1133">Transmembrane helix</keyword>
<evidence type="ECO:0008006" key="9">
    <source>
        <dbReference type="Google" id="ProtNLM"/>
    </source>
</evidence>
<dbReference type="EMBL" id="DS499600">
    <property type="protein sequence ID" value="EDP49076.1"/>
    <property type="molecule type" value="Genomic_DNA"/>
</dbReference>
<keyword evidence="8" id="KW-1185">Reference proteome</keyword>
<keyword evidence="4 6" id="KW-0472">Membrane</keyword>
<dbReference type="InterPro" id="IPR045863">
    <property type="entry name" value="CorA_TM1_TM2"/>
</dbReference>